<name>A0ACB4UNB9_9ACTN</name>
<organism evidence="1 2">
    <name type="scientific">Cutibacterium granulosum TM11</name>
    <dbReference type="NCBI Taxonomy" id="1292373"/>
    <lineage>
        <taxon>Bacteria</taxon>
        <taxon>Bacillati</taxon>
        <taxon>Actinomycetota</taxon>
        <taxon>Actinomycetes</taxon>
        <taxon>Propionibacteriales</taxon>
        <taxon>Propionibacteriaceae</taxon>
        <taxon>Cutibacterium</taxon>
    </lineage>
</organism>
<sequence>MFQTVLAQLISRRDLIDWEFVYATLTATQAEITRRRQLRTDLDHYRTTLTSLDTAGEFDPATYHVLCQCIVITPEGDATVVSKDSTQINVLGGSGWTDRNVS</sequence>
<accession>A0ACB4UNB9</accession>
<gene>
    <name evidence="1" type="ORF">H640_05591</name>
</gene>
<reference evidence="1 2" key="1">
    <citation type="journal article" date="2013" name="BMC Genomics">
        <title>Comparative genomics reveals distinct host-interacting traits of three major human-associated propionibacteria.</title>
        <authorList>
            <person name="Mak T.N."/>
            <person name="Schmid M."/>
            <person name="Brzuszkiewicz E."/>
            <person name="Zeng G."/>
            <person name="Meyer R."/>
            <person name="Sfanos K.S."/>
            <person name="Brinkmann V."/>
            <person name="Meyer T.F."/>
            <person name="Bruggemann H."/>
        </authorList>
    </citation>
    <scope>NUCLEOTIDE SEQUENCE [LARGE SCALE GENOMIC DNA]</scope>
    <source>
        <strain evidence="1 2">TM11</strain>
    </source>
</reference>
<keyword evidence="2" id="KW-1185">Reference proteome</keyword>
<comment type="caution">
    <text evidence="1">The sequence shown here is derived from an EMBL/GenBank/DDBJ whole genome shotgun (WGS) entry which is preliminary data.</text>
</comment>
<dbReference type="EMBL" id="AOST01000051">
    <property type="protein sequence ID" value="ERF66096.1"/>
    <property type="molecule type" value="Genomic_DNA"/>
</dbReference>
<dbReference type="Proteomes" id="UP000053711">
    <property type="component" value="Unassembled WGS sequence"/>
</dbReference>
<evidence type="ECO:0000313" key="1">
    <source>
        <dbReference type="EMBL" id="ERF66096.1"/>
    </source>
</evidence>
<protein>
    <submittedName>
        <fullName evidence="1">Site-specific recombinase</fullName>
    </submittedName>
</protein>
<evidence type="ECO:0000313" key="2">
    <source>
        <dbReference type="Proteomes" id="UP000053711"/>
    </source>
</evidence>
<proteinExistence type="predicted"/>